<keyword evidence="1" id="KW-0472">Membrane</keyword>
<organism evidence="2 3">
    <name type="scientific">Portunus trituberculatus</name>
    <name type="common">Swimming crab</name>
    <name type="synonym">Neptunus trituberculatus</name>
    <dbReference type="NCBI Taxonomy" id="210409"/>
    <lineage>
        <taxon>Eukaryota</taxon>
        <taxon>Metazoa</taxon>
        <taxon>Ecdysozoa</taxon>
        <taxon>Arthropoda</taxon>
        <taxon>Crustacea</taxon>
        <taxon>Multicrustacea</taxon>
        <taxon>Malacostraca</taxon>
        <taxon>Eumalacostraca</taxon>
        <taxon>Eucarida</taxon>
        <taxon>Decapoda</taxon>
        <taxon>Pleocyemata</taxon>
        <taxon>Brachyura</taxon>
        <taxon>Eubrachyura</taxon>
        <taxon>Portunoidea</taxon>
        <taxon>Portunidae</taxon>
        <taxon>Portuninae</taxon>
        <taxon>Portunus</taxon>
    </lineage>
</organism>
<keyword evidence="1" id="KW-1133">Transmembrane helix</keyword>
<proteinExistence type="predicted"/>
<dbReference type="EMBL" id="VSRR010031305">
    <property type="protein sequence ID" value="MPC70540.1"/>
    <property type="molecule type" value="Genomic_DNA"/>
</dbReference>
<evidence type="ECO:0000313" key="2">
    <source>
        <dbReference type="EMBL" id="MPC70540.1"/>
    </source>
</evidence>
<keyword evidence="1" id="KW-0812">Transmembrane</keyword>
<evidence type="ECO:0000256" key="1">
    <source>
        <dbReference type="SAM" id="Phobius"/>
    </source>
</evidence>
<dbReference type="Proteomes" id="UP000324222">
    <property type="component" value="Unassembled WGS sequence"/>
</dbReference>
<evidence type="ECO:0000313" key="3">
    <source>
        <dbReference type="Proteomes" id="UP000324222"/>
    </source>
</evidence>
<gene>
    <name evidence="2" type="ORF">E2C01_064791</name>
</gene>
<feature type="transmembrane region" description="Helical" evidence="1">
    <location>
        <begin position="12"/>
        <end position="32"/>
    </location>
</feature>
<protein>
    <submittedName>
        <fullName evidence="2">Uncharacterized protein</fullName>
    </submittedName>
</protein>
<accession>A0A5B7HE04</accession>
<name>A0A5B7HE04_PORTR</name>
<reference evidence="2 3" key="1">
    <citation type="submission" date="2019-05" db="EMBL/GenBank/DDBJ databases">
        <title>Another draft genome of Portunus trituberculatus and its Hox gene families provides insights of decapod evolution.</title>
        <authorList>
            <person name="Jeong J.-H."/>
            <person name="Song I."/>
            <person name="Kim S."/>
            <person name="Choi T."/>
            <person name="Kim D."/>
            <person name="Ryu S."/>
            <person name="Kim W."/>
        </authorList>
    </citation>
    <scope>NUCLEOTIDE SEQUENCE [LARGE SCALE GENOMIC DNA]</scope>
    <source>
        <tissue evidence="2">Muscle</tissue>
    </source>
</reference>
<dbReference type="AlphaFoldDB" id="A0A5B7HE04"/>
<comment type="caution">
    <text evidence="2">The sequence shown here is derived from an EMBL/GenBank/DDBJ whole genome shotgun (WGS) entry which is preliminary data.</text>
</comment>
<sequence length="59" mass="6305">MFVVVQCNGTMVVVVVVVATVTEVTSLCGNLIKLVAWWRGKGFVKQVDGVGRCPRLAIG</sequence>
<keyword evidence="3" id="KW-1185">Reference proteome</keyword>